<organism evidence="2">
    <name type="scientific">Pandoravirus quercus</name>
    <dbReference type="NCBI Taxonomy" id="2107709"/>
    <lineage>
        <taxon>Viruses</taxon>
        <taxon>Pandoravirus</taxon>
    </lineage>
</organism>
<feature type="compositionally biased region" description="Basic and acidic residues" evidence="1">
    <location>
        <begin position="149"/>
        <end position="159"/>
    </location>
</feature>
<gene>
    <name evidence="2" type="ORF">pqer_cds_1045</name>
</gene>
<dbReference type="RefSeq" id="YP_009483736.1">
    <property type="nucleotide sequence ID" value="NC_037667.1"/>
</dbReference>
<dbReference type="Proteomes" id="UP000248852">
    <property type="component" value="Segment"/>
</dbReference>
<protein>
    <submittedName>
        <fullName evidence="2">Uncharacterized protein</fullName>
    </submittedName>
</protein>
<sequence>MDDDYAQPADLMPPSAALLDQVRDELGPWRNHSAVHAIIVDGDEGLVRVTFEIFPAVAAKCDLPTALWLGALRGCRVAVQHRPAPDDAVWAPTSLRVLDQRCRSASASPSTPRQCQSPLMATTANPIAPAPSTGTSSDPTLFTVVAAHANDDDGGDVKVEPIGTEPVPTAPTDF</sequence>
<proteinExistence type="predicted"/>
<accession>A0A2U7UAJ2</accession>
<feature type="region of interest" description="Disordered" evidence="1">
    <location>
        <begin position="147"/>
        <end position="174"/>
    </location>
</feature>
<evidence type="ECO:0000256" key="1">
    <source>
        <dbReference type="SAM" id="MobiDB-lite"/>
    </source>
</evidence>
<evidence type="ECO:0000313" key="2">
    <source>
        <dbReference type="EMBL" id="AVK75467.1"/>
    </source>
</evidence>
<reference evidence="2" key="1">
    <citation type="journal article" date="2018" name="Nat. Commun.">
        <title>Diversity and evolution of the emerging Pandoraviridae family.</title>
        <authorList>
            <person name="Legendre M."/>
            <person name="Fabre E."/>
            <person name="Poirot O."/>
            <person name="Jeudy S."/>
            <person name="Lartigue A."/>
            <person name="Alempic J.M."/>
            <person name="Beucher L."/>
            <person name="Philippe N."/>
            <person name="Bertaux L."/>
            <person name="Christo-Foroux E."/>
            <person name="Labadie K."/>
            <person name="Coute Y."/>
            <person name="Abergel C."/>
            <person name="Claverie J.M."/>
        </authorList>
    </citation>
    <scope>NUCLEOTIDE SEQUENCE [LARGE SCALE GENOMIC DNA]</scope>
    <source>
        <strain evidence="2">Quercus</strain>
    </source>
</reference>
<name>A0A2U7UAJ2_9VIRU</name>
<dbReference type="KEGG" id="vg:36844608"/>
<dbReference type="GeneID" id="36844608"/>
<dbReference type="EMBL" id="MG011689">
    <property type="protein sequence ID" value="AVK75467.1"/>
    <property type="molecule type" value="Genomic_DNA"/>
</dbReference>